<feature type="transmembrane region" description="Helical" evidence="1">
    <location>
        <begin position="349"/>
        <end position="371"/>
    </location>
</feature>
<keyword evidence="1" id="KW-1133">Transmembrane helix</keyword>
<accession>A0ABN2L6E3</accession>
<feature type="transmembrane region" description="Helical" evidence="1">
    <location>
        <begin position="383"/>
        <end position="406"/>
    </location>
</feature>
<comment type="caution">
    <text evidence="2">The sequence shown here is derived from an EMBL/GenBank/DDBJ whole genome shotgun (WGS) entry which is preliminary data.</text>
</comment>
<dbReference type="SUPFAM" id="SSF103473">
    <property type="entry name" value="MFS general substrate transporter"/>
    <property type="match status" value="1"/>
</dbReference>
<evidence type="ECO:0000313" key="3">
    <source>
        <dbReference type="Proteomes" id="UP001500851"/>
    </source>
</evidence>
<feature type="transmembrane region" description="Helical" evidence="1">
    <location>
        <begin position="142"/>
        <end position="165"/>
    </location>
</feature>
<dbReference type="Gene3D" id="1.20.1250.20">
    <property type="entry name" value="MFS general substrate transporter like domains"/>
    <property type="match status" value="1"/>
</dbReference>
<dbReference type="InterPro" id="IPR052524">
    <property type="entry name" value="MFS_Cyanate_Porter"/>
</dbReference>
<proteinExistence type="predicted"/>
<feature type="transmembrane region" description="Helical" evidence="1">
    <location>
        <begin position="412"/>
        <end position="433"/>
    </location>
</feature>
<dbReference type="InterPro" id="IPR011701">
    <property type="entry name" value="MFS"/>
</dbReference>
<feature type="transmembrane region" description="Helical" evidence="1">
    <location>
        <begin position="177"/>
        <end position="198"/>
    </location>
</feature>
<sequence length="443" mass="44872">MSDPRGGLSAGAAPRHWIALFVTVCLVALNMRMTITGVGPLLDEIAASQGTTPAALGLLASIPLIAWGLVSPLAHGLATRIGTDAAVAWSLLVLAAGTVWRSLPGPSLNLWLGTCLIGAALAVANVLLPVTIRRDFGTRIPLVMGVYSALLGGAAAISAGLVVPISHLAPAGGEPLGWRIALLSSGLVVPIALVAWGLTHRRGIFAGRGARSSADGSTDAGGADVSAVGPAAAPAAGSASAGSASADDRVGRRIWGDPLAWWIAIYMGMQSWNFYVFATWLAPIELSRSVPPVVAGLDVMLFHVCGVLGSLAAPFLARTRLRAILPIVPPLLCIAGALGIVLLPGVVPALWLALAGFSCGSALSISLTLMAQRAASHAASSALSGMAQSVGYLLAGLGPILFGLAHELTGGWLLPLAVVLLASAAGIVAGLAVRGERRVLDRR</sequence>
<dbReference type="Proteomes" id="UP001500851">
    <property type="component" value="Unassembled WGS sequence"/>
</dbReference>
<dbReference type="PANTHER" id="PTHR23523">
    <property type="match status" value="1"/>
</dbReference>
<feature type="transmembrane region" description="Helical" evidence="1">
    <location>
        <begin position="86"/>
        <end position="103"/>
    </location>
</feature>
<feature type="transmembrane region" description="Helical" evidence="1">
    <location>
        <begin position="20"/>
        <end position="42"/>
    </location>
</feature>
<protein>
    <submittedName>
        <fullName evidence="2">MFS transporter</fullName>
    </submittedName>
</protein>
<keyword evidence="1" id="KW-0472">Membrane</keyword>
<feature type="transmembrane region" description="Helical" evidence="1">
    <location>
        <begin position="54"/>
        <end position="74"/>
    </location>
</feature>
<feature type="transmembrane region" description="Helical" evidence="1">
    <location>
        <begin position="109"/>
        <end position="130"/>
    </location>
</feature>
<dbReference type="PANTHER" id="PTHR23523:SF2">
    <property type="entry name" value="2-NITROIMIDAZOLE TRANSPORTER"/>
    <property type="match status" value="1"/>
</dbReference>
<dbReference type="InterPro" id="IPR036259">
    <property type="entry name" value="MFS_trans_sf"/>
</dbReference>
<evidence type="ECO:0000256" key="1">
    <source>
        <dbReference type="SAM" id="Phobius"/>
    </source>
</evidence>
<feature type="transmembrane region" description="Helical" evidence="1">
    <location>
        <begin position="259"/>
        <end position="281"/>
    </location>
</feature>
<name>A0ABN2L6E3_9MICO</name>
<keyword evidence="1" id="KW-0812">Transmembrane</keyword>
<dbReference type="EMBL" id="BAAAOB010000001">
    <property type="protein sequence ID" value="GAA1775982.1"/>
    <property type="molecule type" value="Genomic_DNA"/>
</dbReference>
<feature type="transmembrane region" description="Helical" evidence="1">
    <location>
        <begin position="323"/>
        <end position="343"/>
    </location>
</feature>
<reference evidence="2 3" key="1">
    <citation type="journal article" date="2019" name="Int. J. Syst. Evol. Microbiol.">
        <title>The Global Catalogue of Microorganisms (GCM) 10K type strain sequencing project: providing services to taxonomists for standard genome sequencing and annotation.</title>
        <authorList>
            <consortium name="The Broad Institute Genomics Platform"/>
            <consortium name="The Broad Institute Genome Sequencing Center for Infectious Disease"/>
            <person name="Wu L."/>
            <person name="Ma J."/>
        </authorList>
    </citation>
    <scope>NUCLEOTIDE SEQUENCE [LARGE SCALE GENOMIC DNA]</scope>
    <source>
        <strain evidence="2 3">JCM 14736</strain>
    </source>
</reference>
<dbReference type="RefSeq" id="WP_344027758.1">
    <property type="nucleotide sequence ID" value="NZ_BAAAOB010000001.1"/>
</dbReference>
<keyword evidence="3" id="KW-1185">Reference proteome</keyword>
<organism evidence="2 3">
    <name type="scientific">Leucobacter iarius</name>
    <dbReference type="NCBI Taxonomy" id="333963"/>
    <lineage>
        <taxon>Bacteria</taxon>
        <taxon>Bacillati</taxon>
        <taxon>Actinomycetota</taxon>
        <taxon>Actinomycetes</taxon>
        <taxon>Micrococcales</taxon>
        <taxon>Microbacteriaceae</taxon>
        <taxon>Leucobacter</taxon>
    </lineage>
</organism>
<feature type="transmembrane region" description="Helical" evidence="1">
    <location>
        <begin position="293"/>
        <end position="316"/>
    </location>
</feature>
<evidence type="ECO:0000313" key="2">
    <source>
        <dbReference type="EMBL" id="GAA1775982.1"/>
    </source>
</evidence>
<gene>
    <name evidence="2" type="ORF">GCM10009768_00510</name>
</gene>
<dbReference type="Pfam" id="PF07690">
    <property type="entry name" value="MFS_1"/>
    <property type="match status" value="1"/>
</dbReference>